<dbReference type="GO" id="GO:0000139">
    <property type="term" value="C:Golgi membrane"/>
    <property type="evidence" value="ECO:0007669"/>
    <property type="project" value="UniProtKB-SubCell"/>
</dbReference>
<dbReference type="GO" id="GO:0046873">
    <property type="term" value="F:metal ion transmembrane transporter activity"/>
    <property type="evidence" value="ECO:0007669"/>
    <property type="project" value="InterPro"/>
</dbReference>
<feature type="region of interest" description="Disordered" evidence="7">
    <location>
        <begin position="76"/>
        <end position="104"/>
    </location>
</feature>
<reference evidence="9 10" key="1">
    <citation type="submission" date="2017-10" db="EMBL/GenBank/DDBJ databases">
        <title>Development of genomic resources for the powdery mildew, Erysiphe pulchra.</title>
        <authorList>
            <person name="Wadl P.A."/>
            <person name="Mack B.M."/>
            <person name="Moore G."/>
            <person name="Beltz S.B."/>
        </authorList>
    </citation>
    <scope>NUCLEOTIDE SEQUENCE [LARGE SCALE GENOMIC DNA]</scope>
    <source>
        <strain evidence="9">Cflorida</strain>
    </source>
</reference>
<sequence length="297" mass="31964">MGVLVGTSLIVVIPEGIESIYSAKSATGGHHLKRNIRPIKLQFCKGDTVEARNNLHQRNIDLNEIVISTLPLKLEREEGSTKSEGTRQSELGKIESQAPQCDSNADSNQDTLTFYIGLSLISGFVIMFLIDKISRRASENLQSSPPTRHISLSNLSLNSHTGETTPESESFLHSLTPTPKQTRSLTTTTGLVIHGISDGIAIGASITSSNVKLGLIIFIAIMLHKAPAAFGLTSILLKQGLSKRATRGHLIIFSLATPAGAVATWILIAILGVSQIEEESGRWWAGMLLLFSAGTFL</sequence>
<comment type="caution">
    <text evidence="9">The sequence shown here is derived from an EMBL/GenBank/DDBJ whole genome shotgun (WGS) entry which is preliminary data.</text>
</comment>
<dbReference type="OrthoDB" id="19859at2759"/>
<dbReference type="GO" id="GO:0006829">
    <property type="term" value="P:zinc ion transport"/>
    <property type="evidence" value="ECO:0007669"/>
    <property type="project" value="InterPro"/>
</dbReference>
<feature type="transmembrane region" description="Helical" evidence="8">
    <location>
        <begin position="213"/>
        <end position="237"/>
    </location>
</feature>
<dbReference type="PANTHER" id="PTHR16133:SF0">
    <property type="entry name" value="ZINC_IRON REGULATED TRANSPORTER-RELATED PROTEIN 102B, ISOFORM E"/>
    <property type="match status" value="1"/>
</dbReference>
<evidence type="ECO:0000256" key="8">
    <source>
        <dbReference type="SAM" id="Phobius"/>
    </source>
</evidence>
<dbReference type="AlphaFoldDB" id="A0A2S4PQG8"/>
<evidence type="ECO:0008006" key="11">
    <source>
        <dbReference type="Google" id="ProtNLM"/>
    </source>
</evidence>
<name>A0A2S4PQG8_9PEZI</name>
<evidence type="ECO:0000256" key="7">
    <source>
        <dbReference type="SAM" id="MobiDB-lite"/>
    </source>
</evidence>
<evidence type="ECO:0000313" key="10">
    <source>
        <dbReference type="Proteomes" id="UP000237438"/>
    </source>
</evidence>
<feature type="compositionally biased region" description="Polar residues" evidence="7">
    <location>
        <begin position="160"/>
        <end position="181"/>
    </location>
</feature>
<evidence type="ECO:0000256" key="5">
    <source>
        <dbReference type="ARBA" id="ARBA00023034"/>
    </source>
</evidence>
<proteinExistence type="predicted"/>
<dbReference type="Proteomes" id="UP000237438">
    <property type="component" value="Unassembled WGS sequence"/>
</dbReference>
<dbReference type="Pfam" id="PF02535">
    <property type="entry name" value="Zip"/>
    <property type="match status" value="1"/>
</dbReference>
<dbReference type="EMBL" id="PEDP01001087">
    <property type="protein sequence ID" value="POS84287.1"/>
    <property type="molecule type" value="Genomic_DNA"/>
</dbReference>
<keyword evidence="10" id="KW-1185">Reference proteome</keyword>
<feature type="transmembrane region" description="Helical" evidence="8">
    <location>
        <begin position="249"/>
        <end position="274"/>
    </location>
</feature>
<feature type="transmembrane region" description="Helical" evidence="8">
    <location>
        <begin position="112"/>
        <end position="130"/>
    </location>
</feature>
<comment type="subcellular location">
    <subcellularLocation>
        <location evidence="1">Endomembrane system</location>
        <topology evidence="1">Multi-pass membrane protein</topology>
    </subcellularLocation>
    <subcellularLocation>
        <location evidence="2">Golgi apparatus membrane</location>
    </subcellularLocation>
</comment>
<organism evidence="9 10">
    <name type="scientific">Erysiphe pulchra</name>
    <dbReference type="NCBI Taxonomy" id="225359"/>
    <lineage>
        <taxon>Eukaryota</taxon>
        <taxon>Fungi</taxon>
        <taxon>Dikarya</taxon>
        <taxon>Ascomycota</taxon>
        <taxon>Pezizomycotina</taxon>
        <taxon>Leotiomycetes</taxon>
        <taxon>Erysiphales</taxon>
        <taxon>Erysiphaceae</taxon>
        <taxon>Erysiphe</taxon>
    </lineage>
</organism>
<evidence type="ECO:0000256" key="1">
    <source>
        <dbReference type="ARBA" id="ARBA00004127"/>
    </source>
</evidence>
<feature type="compositionally biased region" description="Basic and acidic residues" evidence="7">
    <location>
        <begin position="76"/>
        <end position="93"/>
    </location>
</feature>
<keyword evidence="6 8" id="KW-0472">Membrane</keyword>
<evidence type="ECO:0000256" key="6">
    <source>
        <dbReference type="ARBA" id="ARBA00023136"/>
    </source>
</evidence>
<accession>A0A2S4PQG8</accession>
<evidence type="ECO:0000313" key="9">
    <source>
        <dbReference type="EMBL" id="POS84287.1"/>
    </source>
</evidence>
<dbReference type="InterPro" id="IPR045891">
    <property type="entry name" value="ZIP9"/>
</dbReference>
<feature type="region of interest" description="Disordered" evidence="7">
    <location>
        <begin position="140"/>
        <end position="181"/>
    </location>
</feature>
<dbReference type="PANTHER" id="PTHR16133">
    <property type="entry name" value="SOLUTE CARRIER FAMILY 39 ZINC TRANSPORTER , MEMBER 9-RELATED"/>
    <property type="match status" value="1"/>
</dbReference>
<gene>
    <name evidence="9" type="ORF">EPUL_003392</name>
</gene>
<evidence type="ECO:0000256" key="4">
    <source>
        <dbReference type="ARBA" id="ARBA00022989"/>
    </source>
</evidence>
<keyword evidence="4 8" id="KW-1133">Transmembrane helix</keyword>
<keyword evidence="3 8" id="KW-0812">Transmembrane</keyword>
<protein>
    <recommendedName>
        <fullName evidence="11">Zip-domain-containing protein</fullName>
    </recommendedName>
</protein>
<evidence type="ECO:0000256" key="2">
    <source>
        <dbReference type="ARBA" id="ARBA00004394"/>
    </source>
</evidence>
<dbReference type="InterPro" id="IPR003689">
    <property type="entry name" value="ZIP"/>
</dbReference>
<evidence type="ECO:0000256" key="3">
    <source>
        <dbReference type="ARBA" id="ARBA00022692"/>
    </source>
</evidence>
<keyword evidence="5" id="KW-0333">Golgi apparatus</keyword>